<evidence type="ECO:0000256" key="13">
    <source>
        <dbReference type="SAM" id="Phobius"/>
    </source>
</evidence>
<feature type="transmembrane region" description="Helical" evidence="13">
    <location>
        <begin position="12"/>
        <end position="32"/>
    </location>
</feature>
<dbReference type="PANTHER" id="PTHR35864">
    <property type="entry name" value="ZINC METALLOPROTEASE MJ0611-RELATED"/>
    <property type="match status" value="1"/>
</dbReference>
<keyword evidence="12 13" id="KW-0472">Membrane</keyword>
<keyword evidence="8" id="KW-0378">Hydrolase</keyword>
<dbReference type="Proteomes" id="UP000230093">
    <property type="component" value="Unassembled WGS sequence"/>
</dbReference>
<feature type="domain" description="Peptidase M50" evidence="14">
    <location>
        <begin position="124"/>
        <end position="180"/>
    </location>
</feature>
<dbReference type="Pfam" id="PF02163">
    <property type="entry name" value="Peptidase_M50"/>
    <property type="match status" value="1"/>
</dbReference>
<evidence type="ECO:0000256" key="1">
    <source>
        <dbReference type="ARBA" id="ARBA00001947"/>
    </source>
</evidence>
<feature type="transmembrane region" description="Helical" evidence="13">
    <location>
        <begin position="173"/>
        <end position="200"/>
    </location>
</feature>
<dbReference type="InterPro" id="IPR044537">
    <property type="entry name" value="Rip2-like"/>
</dbReference>
<reference evidence="16" key="1">
    <citation type="submission" date="2017-09" db="EMBL/GenBank/DDBJ databases">
        <title>Depth-based differentiation of microbial function through sediment-hosted aquifers and enrichment of novel symbionts in the deep terrestrial subsurface.</title>
        <authorList>
            <person name="Probst A.J."/>
            <person name="Ladd B."/>
            <person name="Jarett J.K."/>
            <person name="Geller-Mcgrath D.E."/>
            <person name="Sieber C.M.K."/>
            <person name="Emerson J.B."/>
            <person name="Anantharaman K."/>
            <person name="Thomas B.C."/>
            <person name="Malmstrom R."/>
            <person name="Stieglmeier M."/>
            <person name="Klingl A."/>
            <person name="Woyke T."/>
            <person name="Ryan C.M."/>
            <person name="Banfield J.F."/>
        </authorList>
    </citation>
    <scope>NUCLEOTIDE SEQUENCE [LARGE SCALE GENOMIC DNA]</scope>
</reference>
<comment type="caution">
    <text evidence="15">The sequence shown here is derived from an EMBL/GenBank/DDBJ whole genome shotgun (WGS) entry which is preliminary data.</text>
</comment>
<comment type="cofactor">
    <cofactor evidence="1">
        <name>Zn(2+)</name>
        <dbReference type="ChEBI" id="CHEBI:29105"/>
    </cofactor>
</comment>
<evidence type="ECO:0000256" key="7">
    <source>
        <dbReference type="ARBA" id="ARBA00022723"/>
    </source>
</evidence>
<evidence type="ECO:0000256" key="8">
    <source>
        <dbReference type="ARBA" id="ARBA00022801"/>
    </source>
</evidence>
<feature type="transmembrane region" description="Helical" evidence="13">
    <location>
        <begin position="121"/>
        <end position="143"/>
    </location>
</feature>
<gene>
    <name evidence="15" type="ORF">COT75_03585</name>
</gene>
<accession>A0A2H0W8P3</accession>
<dbReference type="AlphaFoldDB" id="A0A2H0W8P3"/>
<comment type="subcellular location">
    <subcellularLocation>
        <location evidence="2">Cell membrane</location>
        <topology evidence="2">Multi-pass membrane protein</topology>
    </subcellularLocation>
</comment>
<keyword evidence="10 13" id="KW-1133">Transmembrane helix</keyword>
<evidence type="ECO:0000313" key="16">
    <source>
        <dbReference type="Proteomes" id="UP000230093"/>
    </source>
</evidence>
<dbReference type="EMBL" id="PEZT01000022">
    <property type="protein sequence ID" value="PIS09023.1"/>
    <property type="molecule type" value="Genomic_DNA"/>
</dbReference>
<sequence length="208" mass="22452">MLDLLINNPLVFLIWLISILAAVSIHEFAHSFMADKLGDPTPRLAGRLTLNPIAHLDPLGTLALIVAQVGWGKPVPVDPYNFRNPKRDSALVSLAGPLSNFILAGLISLIIKFLPLTLNPLLIFSFIYPFLAINIGLGVFNLIPIPPLDGSKVLTGLLPTNLALKVEETMAEYGLILLIAILLPIFNGTSLASIVIFPIIQTILGLLL</sequence>
<evidence type="ECO:0000256" key="12">
    <source>
        <dbReference type="ARBA" id="ARBA00023136"/>
    </source>
</evidence>
<dbReference type="GO" id="GO:0046872">
    <property type="term" value="F:metal ion binding"/>
    <property type="evidence" value="ECO:0007669"/>
    <property type="project" value="UniProtKB-KW"/>
</dbReference>
<comment type="similarity">
    <text evidence="3">Belongs to the peptidase M50B family.</text>
</comment>
<protein>
    <submittedName>
        <fullName evidence="15">Site-2 protease family protein</fullName>
    </submittedName>
</protein>
<evidence type="ECO:0000256" key="9">
    <source>
        <dbReference type="ARBA" id="ARBA00022833"/>
    </source>
</evidence>
<evidence type="ECO:0000256" key="6">
    <source>
        <dbReference type="ARBA" id="ARBA00022692"/>
    </source>
</evidence>
<dbReference type="CDD" id="cd06158">
    <property type="entry name" value="S2P-M50_like_1"/>
    <property type="match status" value="1"/>
</dbReference>
<organism evidence="15 16">
    <name type="scientific">Candidatus Beckwithbacteria bacterium CG10_big_fil_rev_8_21_14_0_10_34_10</name>
    <dbReference type="NCBI Taxonomy" id="1974495"/>
    <lineage>
        <taxon>Bacteria</taxon>
        <taxon>Candidatus Beckwithiibacteriota</taxon>
    </lineage>
</organism>
<keyword evidence="5 15" id="KW-0645">Protease</keyword>
<evidence type="ECO:0000256" key="2">
    <source>
        <dbReference type="ARBA" id="ARBA00004651"/>
    </source>
</evidence>
<dbReference type="GO" id="GO:0006508">
    <property type="term" value="P:proteolysis"/>
    <property type="evidence" value="ECO:0007669"/>
    <property type="project" value="UniProtKB-KW"/>
</dbReference>
<evidence type="ECO:0000256" key="5">
    <source>
        <dbReference type="ARBA" id="ARBA00022670"/>
    </source>
</evidence>
<dbReference type="InterPro" id="IPR052348">
    <property type="entry name" value="Metallopeptidase_M50B"/>
</dbReference>
<evidence type="ECO:0000259" key="14">
    <source>
        <dbReference type="Pfam" id="PF02163"/>
    </source>
</evidence>
<dbReference type="GO" id="GO:0008237">
    <property type="term" value="F:metallopeptidase activity"/>
    <property type="evidence" value="ECO:0007669"/>
    <property type="project" value="UniProtKB-KW"/>
</dbReference>
<evidence type="ECO:0000256" key="11">
    <source>
        <dbReference type="ARBA" id="ARBA00023049"/>
    </source>
</evidence>
<evidence type="ECO:0000256" key="10">
    <source>
        <dbReference type="ARBA" id="ARBA00022989"/>
    </source>
</evidence>
<dbReference type="PANTHER" id="PTHR35864:SF1">
    <property type="entry name" value="ZINC METALLOPROTEASE YWHC-RELATED"/>
    <property type="match status" value="1"/>
</dbReference>
<keyword evidence="6 13" id="KW-0812">Transmembrane</keyword>
<dbReference type="InterPro" id="IPR008915">
    <property type="entry name" value="Peptidase_M50"/>
</dbReference>
<proteinExistence type="inferred from homology"/>
<feature type="transmembrane region" description="Helical" evidence="13">
    <location>
        <begin position="91"/>
        <end position="114"/>
    </location>
</feature>
<evidence type="ECO:0000256" key="4">
    <source>
        <dbReference type="ARBA" id="ARBA00022475"/>
    </source>
</evidence>
<evidence type="ECO:0000313" key="15">
    <source>
        <dbReference type="EMBL" id="PIS09023.1"/>
    </source>
</evidence>
<keyword evidence="4" id="KW-1003">Cell membrane</keyword>
<dbReference type="GO" id="GO:0005886">
    <property type="term" value="C:plasma membrane"/>
    <property type="evidence" value="ECO:0007669"/>
    <property type="project" value="UniProtKB-SubCell"/>
</dbReference>
<keyword evidence="11" id="KW-0482">Metalloprotease</keyword>
<keyword evidence="7" id="KW-0479">Metal-binding</keyword>
<evidence type="ECO:0000256" key="3">
    <source>
        <dbReference type="ARBA" id="ARBA00007931"/>
    </source>
</evidence>
<name>A0A2H0W8P3_9BACT</name>
<keyword evidence="9" id="KW-0862">Zinc</keyword>